<dbReference type="SUPFAM" id="SSF47923">
    <property type="entry name" value="Ypt/Rab-GAP domain of gyp1p"/>
    <property type="match status" value="2"/>
</dbReference>
<dbReference type="Gene3D" id="1.10.472.80">
    <property type="entry name" value="Ypt/Rab-GAP domain of gyp1p, domain 3"/>
    <property type="match status" value="1"/>
</dbReference>
<feature type="region of interest" description="Disordered" evidence="1">
    <location>
        <begin position="324"/>
        <end position="380"/>
    </location>
</feature>
<feature type="compositionally biased region" description="Low complexity" evidence="1">
    <location>
        <begin position="249"/>
        <end position="267"/>
    </location>
</feature>
<dbReference type="PROSITE" id="PS50086">
    <property type="entry name" value="TBC_RABGAP"/>
    <property type="match status" value="1"/>
</dbReference>
<evidence type="ECO:0000313" key="3">
    <source>
        <dbReference type="EMBL" id="KAK3372862.1"/>
    </source>
</evidence>
<dbReference type="PANTHER" id="PTHR47219:SF9">
    <property type="entry name" value="GTPASE ACTIVATING PROTEIN AND CENTROSOME-ASSOCIATED, ISOFORM B"/>
    <property type="match status" value="1"/>
</dbReference>
<dbReference type="GO" id="GO:0031267">
    <property type="term" value="F:small GTPase binding"/>
    <property type="evidence" value="ECO:0007669"/>
    <property type="project" value="TreeGrafter"/>
</dbReference>
<dbReference type="FunFam" id="1.10.472.80:FF:000055">
    <property type="entry name" value="TBC domain-containing protein C1778.09"/>
    <property type="match status" value="1"/>
</dbReference>
<feature type="compositionally biased region" description="Acidic residues" evidence="1">
    <location>
        <begin position="417"/>
        <end position="427"/>
    </location>
</feature>
<keyword evidence="4" id="KW-1185">Reference proteome</keyword>
<feature type="compositionally biased region" description="Low complexity" evidence="1">
    <location>
        <begin position="549"/>
        <end position="570"/>
    </location>
</feature>
<feature type="compositionally biased region" description="Low complexity" evidence="1">
    <location>
        <begin position="371"/>
        <end position="380"/>
    </location>
</feature>
<reference evidence="3" key="2">
    <citation type="submission" date="2023-06" db="EMBL/GenBank/DDBJ databases">
        <authorList>
            <consortium name="Lawrence Berkeley National Laboratory"/>
            <person name="Haridas S."/>
            <person name="Hensen N."/>
            <person name="Bonometti L."/>
            <person name="Westerberg I."/>
            <person name="Brannstrom I.O."/>
            <person name="Guillou S."/>
            <person name="Cros-Aarteil S."/>
            <person name="Calhoun S."/>
            <person name="Kuo A."/>
            <person name="Mondo S."/>
            <person name="Pangilinan J."/>
            <person name="Riley R."/>
            <person name="Labutti K."/>
            <person name="Andreopoulos B."/>
            <person name="Lipzen A."/>
            <person name="Chen C."/>
            <person name="Yanf M."/>
            <person name="Daum C."/>
            <person name="Ng V."/>
            <person name="Clum A."/>
            <person name="Steindorff A."/>
            <person name="Ohm R."/>
            <person name="Martin F."/>
            <person name="Silar P."/>
            <person name="Natvig D."/>
            <person name="Lalanne C."/>
            <person name="Gautier V."/>
            <person name="Ament-Velasquez S.L."/>
            <person name="Kruys A."/>
            <person name="Hutchinson M.I."/>
            <person name="Powell A.J."/>
            <person name="Barry K."/>
            <person name="Miller A.N."/>
            <person name="Grigoriev I.V."/>
            <person name="Debuchy R."/>
            <person name="Gladieux P."/>
            <person name="Thoren M.H."/>
            <person name="Johannesson H."/>
        </authorList>
    </citation>
    <scope>NUCLEOTIDE SEQUENCE</scope>
    <source>
        <strain evidence="3">CBS 958.72</strain>
    </source>
</reference>
<dbReference type="Gene3D" id="1.10.8.270">
    <property type="entry name" value="putative rabgap domain of human tbc1 domain family member 14 like domains"/>
    <property type="match status" value="1"/>
</dbReference>
<comment type="caution">
    <text evidence="3">The sequence shown here is derived from an EMBL/GenBank/DDBJ whole genome shotgun (WGS) entry which is preliminary data.</text>
</comment>
<dbReference type="GO" id="GO:0005096">
    <property type="term" value="F:GTPase activator activity"/>
    <property type="evidence" value="ECO:0007669"/>
    <property type="project" value="TreeGrafter"/>
</dbReference>
<feature type="region of interest" description="Disordered" evidence="1">
    <location>
        <begin position="156"/>
        <end position="209"/>
    </location>
</feature>
<feature type="region of interest" description="Disordered" evidence="1">
    <location>
        <begin position="222"/>
        <end position="288"/>
    </location>
</feature>
<dbReference type="FunFam" id="1.10.8.270:FF:000023">
    <property type="entry name" value="TBC domain-containing protein C1778.09"/>
    <property type="match status" value="1"/>
</dbReference>
<feature type="region of interest" description="Disordered" evidence="1">
    <location>
        <begin position="412"/>
        <end position="580"/>
    </location>
</feature>
<feature type="compositionally biased region" description="Basic and acidic residues" evidence="1">
    <location>
        <begin position="459"/>
        <end position="469"/>
    </location>
</feature>
<feature type="region of interest" description="Disordered" evidence="1">
    <location>
        <begin position="852"/>
        <end position="872"/>
    </location>
</feature>
<evidence type="ECO:0000259" key="2">
    <source>
        <dbReference type="PROSITE" id="PS50086"/>
    </source>
</evidence>
<dbReference type="PANTHER" id="PTHR47219">
    <property type="entry name" value="RAB GTPASE-ACTIVATING PROTEIN 1-LIKE"/>
    <property type="match status" value="1"/>
</dbReference>
<evidence type="ECO:0000313" key="4">
    <source>
        <dbReference type="Proteomes" id="UP001287356"/>
    </source>
</evidence>
<dbReference type="InterPro" id="IPR000195">
    <property type="entry name" value="Rab-GAP-TBC_dom"/>
</dbReference>
<feature type="domain" description="Rab-GAP TBC" evidence="2">
    <location>
        <begin position="653"/>
        <end position="846"/>
    </location>
</feature>
<dbReference type="AlphaFoldDB" id="A0AAE0KB37"/>
<feature type="compositionally biased region" description="Low complexity" evidence="1">
    <location>
        <begin position="445"/>
        <end position="458"/>
    </location>
</feature>
<dbReference type="InterPro" id="IPR050302">
    <property type="entry name" value="Rab_GAP_TBC_domain"/>
</dbReference>
<feature type="compositionally biased region" description="Pro residues" evidence="1">
    <location>
        <begin position="41"/>
        <end position="50"/>
    </location>
</feature>
<proteinExistence type="predicted"/>
<dbReference type="InterPro" id="IPR035969">
    <property type="entry name" value="Rab-GAP_TBC_sf"/>
</dbReference>
<sequence length="936" mass="102872">MAPQKFASVRHKARPPARLASFRDDSGLVALRYEQTRQAEPPIPLPPPRNPLRISLTPSGTGAPRTRTAIIVIPPPVAPPQEEHPLFRTQRPAPSHANGAGNDNGWKRDSGAPTTSSSITLRDEHDEDPVFRKLFDHNSDAPSVFCSDEQTLKDAASPILELPSTPPSPDLTAVPQKLSTAVGYRDADSDSKNTPASPTESARPISLTKKLSKTFSIRSAATKRLRKRSLSTDGRAASPDAPPSTMRGSPNKSPKSPPRSWARSPASNRKGRDPGPSQASGSDADFAPITTLIPDDSLWDDFGNLSFSKRGSIMFGGKAGFPFGRDAPPAPSSSADAASVTPAQPQVATPAAGGGDATDEKLHASPHDESPSVPSIRVVSIDVERESQKVRSLYESNEGLHWQDGVRVSFAERLEPTEEVPSDEEENVVSSPSDPQPSGRPIVHSPSITTPRSASSSSQRRDSQVRGEYEWAGGVEDWEDVDGGDVDRYGFITRRRPGSRAGTPEPRSSQLSPRRRNVLTKRPGSAYSSSPNGQLRPPSRKVSARSLHTFTSEFSTASRRSARSSIRSATNRLPHNRDRRWMDEAGDMLALQPGPAEDDKTEKSEEALRRKELERSEKWRRMAKVAKKVIDGRGVDFEFDTKNPKLVERAWKGIPDCWRAAAWYSFLGSSAKTRESTETDEQLMADFNKLQDVASPDDVQIDLDVPRTVNGHIMFRKRYRGGQRLLFRVLHAISLYFPETGYVQGMASLAATLLCYYDEERCFVMLVRLWRYRGLGILYHPGFGGLMAALGDFEKRWLAGKDVASKLNELSIDATAYGTRWYLTLFNLSIPFAAQLRVWDVFMLVGECPPEAPPSSPGATEPKEGAETAPPKGLDVLHATSAALIHALRDVLLDSDFENAMKALTAWIPIKDEDLLMKVARAEWRQHQGGKRKDKV</sequence>
<dbReference type="SMART" id="SM00164">
    <property type="entry name" value="TBC"/>
    <property type="match status" value="1"/>
</dbReference>
<feature type="compositionally biased region" description="Low complexity" evidence="1">
    <location>
        <begin position="332"/>
        <end position="351"/>
    </location>
</feature>
<feature type="compositionally biased region" description="Basic and acidic residues" evidence="1">
    <location>
        <begin position="358"/>
        <end position="370"/>
    </location>
</feature>
<evidence type="ECO:0000256" key="1">
    <source>
        <dbReference type="SAM" id="MobiDB-lite"/>
    </source>
</evidence>
<dbReference type="Proteomes" id="UP001287356">
    <property type="component" value="Unassembled WGS sequence"/>
</dbReference>
<dbReference type="EMBL" id="JAULSN010000004">
    <property type="protein sequence ID" value="KAK3372862.1"/>
    <property type="molecule type" value="Genomic_DNA"/>
</dbReference>
<reference evidence="3" key="1">
    <citation type="journal article" date="2023" name="Mol. Phylogenet. Evol.">
        <title>Genome-scale phylogeny and comparative genomics of the fungal order Sordariales.</title>
        <authorList>
            <person name="Hensen N."/>
            <person name="Bonometti L."/>
            <person name="Westerberg I."/>
            <person name="Brannstrom I.O."/>
            <person name="Guillou S."/>
            <person name="Cros-Aarteil S."/>
            <person name="Calhoun S."/>
            <person name="Haridas S."/>
            <person name="Kuo A."/>
            <person name="Mondo S."/>
            <person name="Pangilinan J."/>
            <person name="Riley R."/>
            <person name="LaButti K."/>
            <person name="Andreopoulos B."/>
            <person name="Lipzen A."/>
            <person name="Chen C."/>
            <person name="Yan M."/>
            <person name="Daum C."/>
            <person name="Ng V."/>
            <person name="Clum A."/>
            <person name="Steindorff A."/>
            <person name="Ohm R.A."/>
            <person name="Martin F."/>
            <person name="Silar P."/>
            <person name="Natvig D.O."/>
            <person name="Lalanne C."/>
            <person name="Gautier V."/>
            <person name="Ament-Velasquez S.L."/>
            <person name="Kruys A."/>
            <person name="Hutchinson M.I."/>
            <person name="Powell A.J."/>
            <person name="Barry K."/>
            <person name="Miller A.N."/>
            <person name="Grigoriev I.V."/>
            <person name="Debuchy R."/>
            <person name="Gladieux P."/>
            <person name="Hiltunen Thoren M."/>
            <person name="Johannesson H."/>
        </authorList>
    </citation>
    <scope>NUCLEOTIDE SEQUENCE</scope>
    <source>
        <strain evidence="3">CBS 958.72</strain>
    </source>
</reference>
<gene>
    <name evidence="3" type="ORF">B0T24DRAFT_246063</name>
</gene>
<accession>A0AAE0KB37</accession>
<dbReference type="Pfam" id="PF00566">
    <property type="entry name" value="RabGAP-TBC"/>
    <property type="match status" value="1"/>
</dbReference>
<protein>
    <recommendedName>
        <fullName evidence="2">Rab-GAP TBC domain-containing protein</fullName>
    </recommendedName>
</protein>
<organism evidence="3 4">
    <name type="scientific">Lasiosphaeria ovina</name>
    <dbReference type="NCBI Taxonomy" id="92902"/>
    <lineage>
        <taxon>Eukaryota</taxon>
        <taxon>Fungi</taxon>
        <taxon>Dikarya</taxon>
        <taxon>Ascomycota</taxon>
        <taxon>Pezizomycotina</taxon>
        <taxon>Sordariomycetes</taxon>
        <taxon>Sordariomycetidae</taxon>
        <taxon>Sordariales</taxon>
        <taxon>Lasiosphaeriaceae</taxon>
        <taxon>Lasiosphaeria</taxon>
    </lineage>
</organism>
<name>A0AAE0KB37_9PEZI</name>
<feature type="region of interest" description="Disordered" evidence="1">
    <location>
        <begin position="1"/>
        <end position="125"/>
    </location>
</feature>